<proteinExistence type="predicted"/>
<comment type="caution">
    <text evidence="2">The sequence shown here is derived from an EMBL/GenBank/DDBJ whole genome shotgun (WGS) entry which is preliminary data.</text>
</comment>
<evidence type="ECO:0000313" key="3">
    <source>
        <dbReference type="Proteomes" id="UP000076717"/>
    </source>
</evidence>
<name>A0A166D964_9MICO</name>
<reference evidence="2 3" key="1">
    <citation type="submission" date="2015-08" db="EMBL/GenBank/DDBJ databases">
        <title>Draft Genome Sequence of Rathayibacter sp. Strain VKM Ac-2596 Isolated from Leaf Gall Induced by Plant-Parasitic Nematodes.</title>
        <authorList>
            <person name="Vasilenko O.V."/>
            <person name="Starodumova I.P."/>
            <person name="Tarlachkov S.V."/>
            <person name="Dorofeeva L.V."/>
            <person name="Evtushenko L.I."/>
        </authorList>
    </citation>
    <scope>NUCLEOTIDE SEQUENCE [LARGE SCALE GENOMIC DNA]</scope>
    <source>
        <strain evidence="2 3">VKM Ac-2596</strain>
    </source>
</reference>
<feature type="region of interest" description="Disordered" evidence="1">
    <location>
        <begin position="1"/>
        <end position="25"/>
    </location>
</feature>
<keyword evidence="3" id="KW-1185">Reference proteome</keyword>
<sequence length="109" mass="11259">MNPGLGAHPLEDRRAVPGLPDRGGGEGEQVLRAVLAGDLGGLGDERDQLALALLGDVAGRIQVGDEREAALVRAVGHRAGSGMRVDEEQVDRVGADVEYAESHPTTVSG</sequence>
<dbReference type="AlphaFoldDB" id="A0A166D964"/>
<gene>
    <name evidence="2" type="ORF">ACH61_00428</name>
</gene>
<accession>A0A166D964</accession>
<dbReference type="Proteomes" id="UP000076717">
    <property type="component" value="Unassembled WGS sequence"/>
</dbReference>
<evidence type="ECO:0000313" key="2">
    <source>
        <dbReference type="EMBL" id="KZX22447.1"/>
    </source>
</evidence>
<evidence type="ECO:0000256" key="1">
    <source>
        <dbReference type="SAM" id="MobiDB-lite"/>
    </source>
</evidence>
<protein>
    <submittedName>
        <fullName evidence="2">Uncharacterized protein</fullName>
    </submittedName>
</protein>
<organism evidence="2 3">
    <name type="scientific">Rathayibacter tanaceti</name>
    <dbReference type="NCBI Taxonomy" id="1671680"/>
    <lineage>
        <taxon>Bacteria</taxon>
        <taxon>Bacillati</taxon>
        <taxon>Actinomycetota</taxon>
        <taxon>Actinomycetes</taxon>
        <taxon>Micrococcales</taxon>
        <taxon>Microbacteriaceae</taxon>
        <taxon>Rathayibacter</taxon>
    </lineage>
</organism>
<dbReference type="EMBL" id="LIIN01000007">
    <property type="protein sequence ID" value="KZX22447.1"/>
    <property type="molecule type" value="Genomic_DNA"/>
</dbReference>